<dbReference type="FunFam" id="1.10.150.20:FF:000003">
    <property type="entry name" value="DNA polymerase I"/>
    <property type="match status" value="1"/>
</dbReference>
<dbReference type="Gene3D" id="3.30.70.370">
    <property type="match status" value="1"/>
</dbReference>
<dbReference type="Gene3D" id="1.10.150.20">
    <property type="entry name" value="5' to 3' exonuclease, C-terminal subdomain"/>
    <property type="match status" value="2"/>
</dbReference>
<evidence type="ECO:0000259" key="19">
    <source>
        <dbReference type="SMART" id="SM00475"/>
    </source>
</evidence>
<keyword evidence="22" id="KW-1185">Reference proteome</keyword>
<dbReference type="GO" id="GO:0008408">
    <property type="term" value="F:3'-5' exonuclease activity"/>
    <property type="evidence" value="ECO:0007669"/>
    <property type="project" value="UniProtKB-UniRule"/>
</dbReference>
<dbReference type="Pfam" id="PF01367">
    <property type="entry name" value="5_3_exonuc"/>
    <property type="match status" value="1"/>
</dbReference>
<feature type="domain" description="DNA-directed DNA polymerase family A palm" evidence="20">
    <location>
        <begin position="732"/>
        <end position="938"/>
    </location>
</feature>
<dbReference type="STRING" id="183.GCA_002009735_00805"/>
<dbReference type="InterPro" id="IPR029060">
    <property type="entry name" value="PIN-like_dom_sf"/>
</dbReference>
<keyword evidence="12 16" id="KW-0238">DNA-binding</keyword>
<feature type="domain" description="5'-3' exonuclease" evidence="19">
    <location>
        <begin position="3"/>
        <end position="265"/>
    </location>
</feature>
<comment type="catalytic activity">
    <reaction evidence="14 16">
        <text>DNA(n) + a 2'-deoxyribonucleoside 5'-triphosphate = DNA(n+1) + diphosphate</text>
        <dbReference type="Rhea" id="RHEA:22508"/>
        <dbReference type="Rhea" id="RHEA-COMP:17339"/>
        <dbReference type="Rhea" id="RHEA-COMP:17340"/>
        <dbReference type="ChEBI" id="CHEBI:33019"/>
        <dbReference type="ChEBI" id="CHEBI:61560"/>
        <dbReference type="ChEBI" id="CHEBI:173112"/>
        <dbReference type="EC" id="2.7.7.7"/>
    </reaction>
</comment>
<dbReference type="NCBIfam" id="NF004397">
    <property type="entry name" value="PRK05755.1"/>
    <property type="match status" value="1"/>
</dbReference>
<dbReference type="SUPFAM" id="SSF53098">
    <property type="entry name" value="Ribonuclease H-like"/>
    <property type="match status" value="1"/>
</dbReference>
<dbReference type="PRINTS" id="PR00868">
    <property type="entry name" value="DNAPOLI"/>
</dbReference>
<dbReference type="InterPro" id="IPR018320">
    <property type="entry name" value="DNA_polymerase_1"/>
</dbReference>
<keyword evidence="9 16" id="KW-0378">Hydrolase</keyword>
<evidence type="ECO:0000256" key="7">
    <source>
        <dbReference type="ARBA" id="ARBA00022722"/>
    </source>
</evidence>
<keyword evidence="4 16" id="KW-0808">Transferase</keyword>
<evidence type="ECO:0000256" key="15">
    <source>
        <dbReference type="NCBIfam" id="TIGR00593"/>
    </source>
</evidence>
<protein>
    <recommendedName>
        <fullName evidence="3 15">DNA polymerase I</fullName>
        <ecNumber evidence="2 15">2.7.7.7</ecNumber>
    </recommendedName>
</protein>
<dbReference type="SMART" id="SM00475">
    <property type="entry name" value="53EXOc"/>
    <property type="match status" value="1"/>
</dbReference>
<dbReference type="InterPro" id="IPR002298">
    <property type="entry name" value="DNA_polymerase_A"/>
</dbReference>
<dbReference type="GO" id="GO:0003887">
    <property type="term" value="F:DNA-directed DNA polymerase activity"/>
    <property type="evidence" value="ECO:0007669"/>
    <property type="project" value="UniProtKB-UniRule"/>
</dbReference>
<dbReference type="CDD" id="cd08637">
    <property type="entry name" value="DNA_pol_A_pol_I_C"/>
    <property type="match status" value="1"/>
</dbReference>
<keyword evidence="8 16" id="KW-0227">DNA damage</keyword>
<dbReference type="InterPro" id="IPR020046">
    <property type="entry name" value="5-3_exonucl_a-hlix_arch_N"/>
</dbReference>
<evidence type="ECO:0000256" key="13">
    <source>
        <dbReference type="ARBA" id="ARBA00023204"/>
    </source>
</evidence>
<dbReference type="InterPro" id="IPR036279">
    <property type="entry name" value="5-3_exonuclease_C_sf"/>
</dbReference>
<dbReference type="Gene3D" id="3.30.420.10">
    <property type="entry name" value="Ribonuclease H-like superfamily/Ribonuclease H"/>
    <property type="match status" value="1"/>
</dbReference>
<dbReference type="InterPro" id="IPR012337">
    <property type="entry name" value="RNaseH-like_sf"/>
</dbReference>
<dbReference type="EC" id="2.7.7.7" evidence="2 15"/>
<dbReference type="SUPFAM" id="SSF47807">
    <property type="entry name" value="5' to 3' exonuclease, C-terminal subdomain"/>
    <property type="match status" value="1"/>
</dbReference>
<evidence type="ECO:0000256" key="11">
    <source>
        <dbReference type="ARBA" id="ARBA00022932"/>
    </source>
</evidence>
<evidence type="ECO:0000256" key="6">
    <source>
        <dbReference type="ARBA" id="ARBA00022705"/>
    </source>
</evidence>
<reference evidence="21 22" key="1">
    <citation type="submission" date="2011-10" db="EMBL/GenBank/DDBJ databases">
        <title>The Improved High-Quality Draft genome of Leptonema illini DSM 21528.</title>
        <authorList>
            <consortium name="US DOE Joint Genome Institute (JGI-PGF)"/>
            <person name="Lucas S."/>
            <person name="Copeland A."/>
            <person name="Lapidus A."/>
            <person name="Glavina del Rio T."/>
            <person name="Dalin E."/>
            <person name="Tice H."/>
            <person name="Bruce D."/>
            <person name="Goodwin L."/>
            <person name="Pitluck S."/>
            <person name="Peters L."/>
            <person name="Mikhailova N."/>
            <person name="Held B."/>
            <person name="Kyrpides N."/>
            <person name="Mavromatis K."/>
            <person name="Ivanova N."/>
            <person name="Markowitz V."/>
            <person name="Cheng J.-F."/>
            <person name="Hugenholtz P."/>
            <person name="Woyke T."/>
            <person name="Wu D."/>
            <person name="Gronow S."/>
            <person name="Wellnitz S."/>
            <person name="Brambilla E.-M."/>
            <person name="Klenk H.-P."/>
            <person name="Eisen J.A."/>
        </authorList>
    </citation>
    <scope>NUCLEOTIDE SEQUENCE [LARGE SCALE GENOMIC DNA]</scope>
    <source>
        <strain evidence="21 22">DSM 21528</strain>
    </source>
</reference>
<evidence type="ECO:0000256" key="2">
    <source>
        <dbReference type="ARBA" id="ARBA00012417"/>
    </source>
</evidence>
<dbReference type="Pfam" id="PF01612">
    <property type="entry name" value="DNA_pol_A_exo1"/>
    <property type="match status" value="1"/>
</dbReference>
<dbReference type="SMART" id="SM00474">
    <property type="entry name" value="35EXOc"/>
    <property type="match status" value="1"/>
</dbReference>
<keyword evidence="10 16" id="KW-0269">Exonuclease</keyword>
<dbReference type="CDD" id="cd06139">
    <property type="entry name" value="DNA_polA_I_Ecoli_like_exo"/>
    <property type="match status" value="1"/>
</dbReference>
<dbReference type="InterPro" id="IPR036397">
    <property type="entry name" value="RNaseH_sf"/>
</dbReference>
<evidence type="ECO:0000256" key="12">
    <source>
        <dbReference type="ARBA" id="ARBA00023125"/>
    </source>
</evidence>
<evidence type="ECO:0000256" key="5">
    <source>
        <dbReference type="ARBA" id="ARBA00022695"/>
    </source>
</evidence>
<dbReference type="PANTHER" id="PTHR10133:SF27">
    <property type="entry name" value="DNA POLYMERASE NU"/>
    <property type="match status" value="1"/>
</dbReference>
<gene>
    <name evidence="16" type="primary">polA</name>
    <name evidence="21" type="ORF">Lepil_0690</name>
</gene>
<dbReference type="GO" id="GO:0006302">
    <property type="term" value="P:double-strand break repair"/>
    <property type="evidence" value="ECO:0007669"/>
    <property type="project" value="TreeGrafter"/>
</dbReference>
<dbReference type="SUPFAM" id="SSF88723">
    <property type="entry name" value="PIN domain-like"/>
    <property type="match status" value="1"/>
</dbReference>
<dbReference type="CDD" id="cd09859">
    <property type="entry name" value="PIN_53EXO"/>
    <property type="match status" value="1"/>
</dbReference>
<evidence type="ECO:0000259" key="20">
    <source>
        <dbReference type="SMART" id="SM00482"/>
    </source>
</evidence>
<keyword evidence="11 16" id="KW-0239">DNA-directed DNA polymerase</keyword>
<dbReference type="Pfam" id="PF00476">
    <property type="entry name" value="DNA_pol_A"/>
    <property type="match status" value="1"/>
</dbReference>
<dbReference type="RefSeq" id="WP_002769976.1">
    <property type="nucleotide sequence ID" value="NZ_JH597773.1"/>
</dbReference>
<dbReference type="Pfam" id="PF02739">
    <property type="entry name" value="5_3_exonuc_N"/>
    <property type="match status" value="1"/>
</dbReference>
<evidence type="ECO:0000256" key="4">
    <source>
        <dbReference type="ARBA" id="ARBA00022679"/>
    </source>
</evidence>
<evidence type="ECO:0000256" key="3">
    <source>
        <dbReference type="ARBA" id="ARBA00020311"/>
    </source>
</evidence>
<dbReference type="GO" id="GO:0008409">
    <property type="term" value="F:5'-3' exonuclease activity"/>
    <property type="evidence" value="ECO:0007669"/>
    <property type="project" value="UniProtKB-UniRule"/>
</dbReference>
<dbReference type="PANTHER" id="PTHR10133">
    <property type="entry name" value="DNA POLYMERASE I"/>
    <property type="match status" value="1"/>
</dbReference>
<dbReference type="AlphaFoldDB" id="H2CD89"/>
<feature type="domain" description="3'-5' exonuclease" evidence="18">
    <location>
        <begin position="377"/>
        <end position="565"/>
    </location>
</feature>
<evidence type="ECO:0000256" key="10">
    <source>
        <dbReference type="ARBA" id="ARBA00022839"/>
    </source>
</evidence>
<dbReference type="GO" id="GO:0006261">
    <property type="term" value="P:DNA-templated DNA replication"/>
    <property type="evidence" value="ECO:0007669"/>
    <property type="project" value="UniProtKB-UniRule"/>
</dbReference>
<sequence>MSEKTDLLVIDAHALAYRAYYAMSGQNLLNAEGQPTGAIHGFFRMFFKLLQSHRPTKTAVTWDPSGLTFRNELYSEYKAHRSPMPEDLRFQIDEIKEVLKEAGFSILISPGHEADDIMGALAARFGKKHRVLLLTGDKDCFQLLNKNVHMLRGTKGVSEFIEIDPDWVKSELGVSVKQIPDYMGLVGDTSDNIPGAKGVGPKSAEKLISEYDDIDGIYKNLDAIKPDGLRKKLEESRENVFLSRKLATILTDLDIVAKLDESSLTTPDYVSERVLQLFLQRGYRQIYQELLKAYRKGDESSAKPSEMATDSLTGKGAAKGSKKSSSQSSKKSAKSSAKKSVEESADASSENAEPESLEAADSSREGLSRFDAAQVDYRLIDSLDELKDLVKEMKACKMLCVDTETTGIRPTQADLVGIAVSPKPHVARYIALPPGESLFQQKGISLAEALPLLKEMLEDPKRMYFGQNIKYDHVILKRHGIHMPTIGFDTMIASYLMNPNVRGHNMDDMAIAHLHYDTIKYEDVAGSGRKQLTLDQVDPQSVSTYSCEDADITYRLYNVLAPRLKKEKLDKVHDDIEIPLIEVLSDMEMAGVAIDAPYFAKLSKDYEKKIKSLEKKIYEETGSEFNIQSTKELQTILFDKMKLPAEKKTKTGYSTDQSVLEGLRGLHPVVDHLLDHRKYTKLKSTYVDALPLMLNPNTGRIHTNFSQTIAATGRLSSNDPNLQNIPIREETGRAIRRGFVPVKGNVLLSLDYSQIELRIMAHYAGDKALIDAFAHDLDIHRRTAAALFGVSEESVTPDMRSQAKTVNFSIIYGVTAFGLSQNLGVPRDVAQAYIDRFFEGYPGVRRYMDEMTAYAEKHGYVQTLSGRRRQVLDINSTNRFRKEGAARIAVNTPVQGTSADIIKIAMIRIHEKMKSASYKGRMILQVHDELLFDVPPDEADAVEALARGEMESAMKLKVPLRVDGGRGANWDEAH</sequence>
<evidence type="ECO:0000256" key="16">
    <source>
        <dbReference type="RuleBase" id="RU004460"/>
    </source>
</evidence>
<dbReference type="FunFam" id="1.20.1060.10:FF:000001">
    <property type="entry name" value="DNA polymerase I"/>
    <property type="match status" value="1"/>
</dbReference>
<dbReference type="Gene3D" id="1.20.1060.10">
    <property type="entry name" value="Taq DNA Polymerase, Chain T, domain 4"/>
    <property type="match status" value="1"/>
</dbReference>
<dbReference type="InterPro" id="IPR001098">
    <property type="entry name" value="DNA-dir_DNA_pol_A_palm_dom"/>
</dbReference>
<comment type="similarity">
    <text evidence="1 16">Belongs to the DNA polymerase type-A family.</text>
</comment>
<comment type="function">
    <text evidence="16">In addition to polymerase activity, this DNA polymerase exhibits 3'-5' and 5'-3' exonuclease activity.</text>
</comment>
<dbReference type="CDD" id="cd09898">
    <property type="entry name" value="H3TH_53EXO"/>
    <property type="match status" value="1"/>
</dbReference>
<proteinExistence type="inferred from homology"/>
<dbReference type="Proteomes" id="UP000005737">
    <property type="component" value="Unassembled WGS sequence"/>
</dbReference>
<dbReference type="InterPro" id="IPR002421">
    <property type="entry name" value="5-3_exonuclease"/>
</dbReference>
<evidence type="ECO:0000313" key="22">
    <source>
        <dbReference type="Proteomes" id="UP000005737"/>
    </source>
</evidence>
<dbReference type="FunFam" id="1.10.150.20:FF:000002">
    <property type="entry name" value="DNA polymerase I"/>
    <property type="match status" value="1"/>
</dbReference>
<dbReference type="SMART" id="SM00279">
    <property type="entry name" value="HhH2"/>
    <property type="match status" value="1"/>
</dbReference>
<evidence type="ECO:0000256" key="8">
    <source>
        <dbReference type="ARBA" id="ARBA00022763"/>
    </source>
</evidence>
<dbReference type="NCBIfam" id="TIGR00593">
    <property type="entry name" value="pola"/>
    <property type="match status" value="1"/>
</dbReference>
<accession>H2CD89</accession>
<evidence type="ECO:0000256" key="14">
    <source>
        <dbReference type="ARBA" id="ARBA00049244"/>
    </source>
</evidence>
<evidence type="ECO:0000256" key="17">
    <source>
        <dbReference type="SAM" id="MobiDB-lite"/>
    </source>
</evidence>
<dbReference type="Gene3D" id="3.40.50.1010">
    <property type="entry name" value="5'-nuclease"/>
    <property type="match status" value="1"/>
</dbReference>
<name>H2CD89_9LEPT</name>
<dbReference type="InterPro" id="IPR008918">
    <property type="entry name" value="HhH2"/>
</dbReference>
<feature type="region of interest" description="Disordered" evidence="17">
    <location>
        <begin position="297"/>
        <end position="365"/>
    </location>
</feature>
<organism evidence="21 22">
    <name type="scientific">Leptonema illini DSM 21528</name>
    <dbReference type="NCBI Taxonomy" id="929563"/>
    <lineage>
        <taxon>Bacteria</taxon>
        <taxon>Pseudomonadati</taxon>
        <taxon>Spirochaetota</taxon>
        <taxon>Spirochaetia</taxon>
        <taxon>Leptospirales</taxon>
        <taxon>Leptospiraceae</taxon>
        <taxon>Leptonema</taxon>
    </lineage>
</organism>
<keyword evidence="6 16" id="KW-0235">DNA replication</keyword>
<keyword evidence="13 16" id="KW-0234">DNA repair</keyword>
<dbReference type="InterPro" id="IPR020045">
    <property type="entry name" value="DNA_polI_H3TH"/>
</dbReference>
<evidence type="ECO:0000256" key="1">
    <source>
        <dbReference type="ARBA" id="ARBA00007705"/>
    </source>
</evidence>
<dbReference type="GO" id="GO:0003677">
    <property type="term" value="F:DNA binding"/>
    <property type="evidence" value="ECO:0007669"/>
    <property type="project" value="UniProtKB-UniRule"/>
</dbReference>
<dbReference type="HOGENOM" id="CLU_004675_0_0_12"/>
<evidence type="ECO:0000313" key="21">
    <source>
        <dbReference type="EMBL" id="EHQ05393.1"/>
    </source>
</evidence>
<evidence type="ECO:0000256" key="9">
    <source>
        <dbReference type="ARBA" id="ARBA00022801"/>
    </source>
</evidence>
<dbReference type="InterPro" id="IPR043502">
    <property type="entry name" value="DNA/RNA_pol_sf"/>
</dbReference>
<dbReference type="SMART" id="SM00482">
    <property type="entry name" value="POLAc"/>
    <property type="match status" value="1"/>
</dbReference>
<dbReference type="EMBL" id="JH597773">
    <property type="protein sequence ID" value="EHQ05393.1"/>
    <property type="molecule type" value="Genomic_DNA"/>
</dbReference>
<evidence type="ECO:0000259" key="18">
    <source>
        <dbReference type="SMART" id="SM00474"/>
    </source>
</evidence>
<dbReference type="SUPFAM" id="SSF56672">
    <property type="entry name" value="DNA/RNA polymerases"/>
    <property type="match status" value="1"/>
</dbReference>
<keyword evidence="7" id="KW-0540">Nuclease</keyword>
<keyword evidence="5 16" id="KW-0548">Nucleotidyltransferase</keyword>
<dbReference type="InterPro" id="IPR002562">
    <property type="entry name" value="3'-5'_exonuclease_dom"/>
</dbReference>